<sequence length="656" mass="74267">MATPESTSTNLNSSLYSPLPSPRHIRILEIIPLDEPDETDETDEIESWIHCKLHVRSLDEAHGTYDALSYAWGSEVPTVSVMVNDQTILMTTNLSDALHNMVRFTRFVWVDSICINQSNVSERGHQVRLMKDIYQCARQVLVWLGGALGSRSMIELQETVLRQYVAAWYLGGKAWLHRFACDSDMDELRDNATIHRPRHKHAATMVAGTNEARLVEELLSRTWFTRTWVVQEVAVARQVTVVFGYQSLPWSIFVGLCSLAERRKMTAVPALKMVALVKIIRDGEMARTPPPLSTLLFRTWFLNASDPRDKVFSLLGICLGGNDMTQFPDYGMSLATVYAEATRLIMEDSGSLEILAYVSRVKETQSADLPSWVPDWRATPAHAILGRGHRSTDMAAAPAEETPRPFDATLSTVLRLRPRGATPLSITLQGLVVGRITALDRTLWIDRLGPEREERQTFGSRLKDFLVGNTELFEQHHEAPVVWSAGDDEFPPRTDPSGDSSIGCVVFMAYMKTILAGGCFVDRQYVQNEKSLLWQGVRRFWPSYRSRAYFARHPYMSAEYEYRRERHLMMVHAKHTRQNRVLFTTDRHDLGICPSWARVGDAVCLLSGGKVPYVLRETAGGKHRLVGECYLHEAMQGELMGRLNSAGREYVDFEIV</sequence>
<dbReference type="Proteomes" id="UP001239445">
    <property type="component" value="Unassembled WGS sequence"/>
</dbReference>
<proteinExistence type="predicted"/>
<keyword evidence="3" id="KW-1185">Reference proteome</keyword>
<dbReference type="Pfam" id="PF26639">
    <property type="entry name" value="Het-6_barrel"/>
    <property type="match status" value="1"/>
</dbReference>
<accession>A0AAJ0F7E8</accession>
<dbReference type="InterPro" id="IPR010730">
    <property type="entry name" value="HET"/>
</dbReference>
<reference evidence="2" key="1">
    <citation type="submission" date="2023-06" db="EMBL/GenBank/DDBJ databases">
        <title>Genome-scale phylogeny and comparative genomics of the fungal order Sordariales.</title>
        <authorList>
            <consortium name="Lawrence Berkeley National Laboratory"/>
            <person name="Hensen N."/>
            <person name="Bonometti L."/>
            <person name="Westerberg I."/>
            <person name="Brannstrom I.O."/>
            <person name="Guillou S."/>
            <person name="Cros-Aarteil S."/>
            <person name="Calhoun S."/>
            <person name="Haridas S."/>
            <person name="Kuo A."/>
            <person name="Mondo S."/>
            <person name="Pangilinan J."/>
            <person name="Riley R."/>
            <person name="Labutti K."/>
            <person name="Andreopoulos B."/>
            <person name="Lipzen A."/>
            <person name="Chen C."/>
            <person name="Yanf M."/>
            <person name="Daum C."/>
            <person name="Ng V."/>
            <person name="Clum A."/>
            <person name="Steindorff A."/>
            <person name="Ohm R."/>
            <person name="Martin F."/>
            <person name="Silar P."/>
            <person name="Natvig D."/>
            <person name="Lalanne C."/>
            <person name="Gautier V."/>
            <person name="Ament-Velasquez S.L."/>
            <person name="Kruys A."/>
            <person name="Hutchinson M.I."/>
            <person name="Powell A.J."/>
            <person name="Barry K."/>
            <person name="Miller A.N."/>
            <person name="Grigoriev I.V."/>
            <person name="Debuchy R."/>
            <person name="Gladieux P."/>
            <person name="Thoren M.H."/>
            <person name="Johannesson H."/>
        </authorList>
    </citation>
    <scope>NUCLEOTIDE SEQUENCE</scope>
    <source>
        <strain evidence="2">PSN4</strain>
    </source>
</reference>
<dbReference type="AlphaFoldDB" id="A0AAJ0F7E8"/>
<organism evidence="2 3">
    <name type="scientific">Echria macrotheca</name>
    <dbReference type="NCBI Taxonomy" id="438768"/>
    <lineage>
        <taxon>Eukaryota</taxon>
        <taxon>Fungi</taxon>
        <taxon>Dikarya</taxon>
        <taxon>Ascomycota</taxon>
        <taxon>Pezizomycotina</taxon>
        <taxon>Sordariomycetes</taxon>
        <taxon>Sordariomycetidae</taxon>
        <taxon>Sordariales</taxon>
        <taxon>Schizotheciaceae</taxon>
        <taxon>Echria</taxon>
    </lineage>
</organism>
<evidence type="ECO:0000259" key="1">
    <source>
        <dbReference type="Pfam" id="PF06985"/>
    </source>
</evidence>
<evidence type="ECO:0000313" key="2">
    <source>
        <dbReference type="EMBL" id="KAK1751079.1"/>
    </source>
</evidence>
<comment type="caution">
    <text evidence="2">The sequence shown here is derived from an EMBL/GenBank/DDBJ whole genome shotgun (WGS) entry which is preliminary data.</text>
</comment>
<protein>
    <submittedName>
        <fullName evidence="2">Heterokaryon incompatibility protein-domain-containing protein</fullName>
    </submittedName>
</protein>
<dbReference type="EMBL" id="MU839843">
    <property type="protein sequence ID" value="KAK1751079.1"/>
    <property type="molecule type" value="Genomic_DNA"/>
</dbReference>
<dbReference type="Pfam" id="PF06985">
    <property type="entry name" value="HET"/>
    <property type="match status" value="1"/>
</dbReference>
<dbReference type="InterPro" id="IPR052895">
    <property type="entry name" value="HetReg/Transcr_Mod"/>
</dbReference>
<dbReference type="PANTHER" id="PTHR24148:SF82">
    <property type="entry name" value="HETEROKARYON INCOMPATIBILITY DOMAIN-CONTAINING PROTEIN"/>
    <property type="match status" value="1"/>
</dbReference>
<evidence type="ECO:0000313" key="3">
    <source>
        <dbReference type="Proteomes" id="UP001239445"/>
    </source>
</evidence>
<gene>
    <name evidence="2" type="ORF">QBC47DRAFT_83896</name>
</gene>
<feature type="domain" description="Heterokaryon incompatibility" evidence="1">
    <location>
        <begin position="65"/>
        <end position="232"/>
    </location>
</feature>
<dbReference type="PANTHER" id="PTHR24148">
    <property type="entry name" value="ANKYRIN REPEAT DOMAIN-CONTAINING PROTEIN 39 HOMOLOG-RELATED"/>
    <property type="match status" value="1"/>
</dbReference>
<name>A0AAJ0F7E8_9PEZI</name>